<dbReference type="HOGENOM" id="CLU_071636_1_0_1"/>
<feature type="region of interest" description="Disordered" evidence="1">
    <location>
        <begin position="1"/>
        <end position="20"/>
    </location>
</feature>
<dbReference type="OrthoDB" id="2588190at2759"/>
<dbReference type="PANTHER" id="PTHR36440:SF1">
    <property type="entry name" value="PUTATIVE (AFU_ORTHOLOGUE AFUA_8G07350)-RELATED"/>
    <property type="match status" value="1"/>
</dbReference>
<dbReference type="InterPro" id="IPR014710">
    <property type="entry name" value="RmlC-like_jellyroll"/>
</dbReference>
<evidence type="ECO:0000313" key="3">
    <source>
        <dbReference type="Proteomes" id="UP000016924"/>
    </source>
</evidence>
<dbReference type="PANTHER" id="PTHR36440">
    <property type="entry name" value="PUTATIVE (AFU_ORTHOLOGUE AFUA_8G07350)-RELATED"/>
    <property type="match status" value="1"/>
</dbReference>
<dbReference type="AlphaFoldDB" id="R7Z3Y1"/>
<dbReference type="EMBL" id="JH767601">
    <property type="protein sequence ID" value="EON68813.1"/>
    <property type="molecule type" value="Genomic_DNA"/>
</dbReference>
<organism evidence="2 3">
    <name type="scientific">Coniosporium apollinis (strain CBS 100218)</name>
    <name type="common">Rock-inhabiting black yeast</name>
    <dbReference type="NCBI Taxonomy" id="1168221"/>
    <lineage>
        <taxon>Eukaryota</taxon>
        <taxon>Fungi</taxon>
        <taxon>Dikarya</taxon>
        <taxon>Ascomycota</taxon>
        <taxon>Pezizomycotina</taxon>
        <taxon>Dothideomycetes</taxon>
        <taxon>Dothideomycetes incertae sedis</taxon>
        <taxon>Coniosporium</taxon>
    </lineage>
</organism>
<evidence type="ECO:0008006" key="4">
    <source>
        <dbReference type="Google" id="ProtNLM"/>
    </source>
</evidence>
<dbReference type="Gene3D" id="2.60.120.10">
    <property type="entry name" value="Jelly Rolls"/>
    <property type="match status" value="2"/>
</dbReference>
<dbReference type="eggNOG" id="ENOG502QUGY">
    <property type="taxonomic scope" value="Eukaryota"/>
</dbReference>
<dbReference type="InterPro" id="IPR053146">
    <property type="entry name" value="QDO-like"/>
</dbReference>
<keyword evidence="3" id="KW-1185">Reference proteome</keyword>
<dbReference type="InterPro" id="IPR011051">
    <property type="entry name" value="RmlC_Cupin_sf"/>
</dbReference>
<gene>
    <name evidence="2" type="ORF">W97_08071</name>
</gene>
<dbReference type="RefSeq" id="XP_007784130.1">
    <property type="nucleotide sequence ID" value="XM_007785940.1"/>
</dbReference>
<name>R7Z3Y1_CONA1</name>
<reference evidence="3" key="1">
    <citation type="submission" date="2012-06" db="EMBL/GenBank/DDBJ databases">
        <title>The genome sequence of Coniosporium apollinis CBS 100218.</title>
        <authorList>
            <consortium name="The Broad Institute Genome Sequencing Platform"/>
            <person name="Cuomo C."/>
            <person name="Gorbushina A."/>
            <person name="Noack S."/>
            <person name="Walker B."/>
            <person name="Young S.K."/>
            <person name="Zeng Q."/>
            <person name="Gargeya S."/>
            <person name="Fitzgerald M."/>
            <person name="Haas B."/>
            <person name="Abouelleil A."/>
            <person name="Alvarado L."/>
            <person name="Arachchi H.M."/>
            <person name="Berlin A.M."/>
            <person name="Chapman S.B."/>
            <person name="Goldberg J."/>
            <person name="Griggs A."/>
            <person name="Gujja S."/>
            <person name="Hansen M."/>
            <person name="Howarth C."/>
            <person name="Imamovic A."/>
            <person name="Larimer J."/>
            <person name="McCowan C."/>
            <person name="Montmayeur A."/>
            <person name="Murphy C."/>
            <person name="Neiman D."/>
            <person name="Pearson M."/>
            <person name="Priest M."/>
            <person name="Roberts A."/>
            <person name="Saif S."/>
            <person name="Shea T."/>
            <person name="Sisk P."/>
            <person name="Sykes S."/>
            <person name="Wortman J."/>
            <person name="Nusbaum C."/>
            <person name="Birren B."/>
        </authorList>
    </citation>
    <scope>NUCLEOTIDE SEQUENCE [LARGE SCALE GENOMIC DNA]</scope>
    <source>
        <strain evidence="3">CBS 100218</strain>
    </source>
</reference>
<evidence type="ECO:0000256" key="1">
    <source>
        <dbReference type="SAM" id="MobiDB-lite"/>
    </source>
</evidence>
<proteinExistence type="predicted"/>
<dbReference type="Proteomes" id="UP000016924">
    <property type="component" value="Unassembled WGS sequence"/>
</dbReference>
<dbReference type="STRING" id="1168221.R7Z3Y1"/>
<accession>R7Z3Y1</accession>
<dbReference type="GeneID" id="19905382"/>
<sequence>MAPGDFASVPPGVVHNPKTLGPHTETFGLITPGDWIDFFRYVGEPFDGVLCPEFDERSLREAVMAKMKNATKDYDVSFHPKHEGCEVGEWSLSDETLPETTVPYYLRANTGPRWLLGGVLSRPFITTRQSDGKFAISSIESSAKHEPSVFSQQLKFPKVHHCLCVLEGALEVSLGDGASSTVREGETIFIAANTAFSLRFGSKFVRLWSFTSGDGIESLIHEVGTPFKGYVLPDQAETVDQSKVQAACEKSNIVVSQKS</sequence>
<dbReference type="SUPFAM" id="SSF51182">
    <property type="entry name" value="RmlC-like cupins"/>
    <property type="match status" value="1"/>
</dbReference>
<evidence type="ECO:0000313" key="2">
    <source>
        <dbReference type="EMBL" id="EON68813.1"/>
    </source>
</evidence>
<dbReference type="OMA" id="DFFRYVG"/>
<protein>
    <recommendedName>
        <fullName evidence="4">Cupin 2 conserved barrel domain-containing protein</fullName>
    </recommendedName>
</protein>